<name>A0AAD7PQQ8_QUISA</name>
<sequence length="440" mass="48295">MAPIVLISPATLLVPLTEKFNCPRIKLEKTLYASYLGISGGVVTKQRNNCNSCTRERYSNSSSIICYSLVTKFRTSQLGYEYSNWSREIMNRYGGGGGGVGVGLAKVSEGGALPLYHTWPTPDDKVSYQDPPSKMKGSSRFFTIGLVASWYSSNIGVLLLNKYLLSNYGFKYPIFLTMCHMTACSLLSYVAIAWMKMVPMQTIRSRVQFLKIAALSFVFCISVVFGNISLRFLPVSFNQAIGATTPFFTAVFAYLMTFKREAWLTYVTLVPVVTGVIIASGGEPSFHLFGFIMCIAATAARALKSVLQGILLSSEGEKLNSMNLLLYMAPIAVVFLLPATLIMEDNVVGITLALARDDIKIIWYLLFNSALAYFVNLTNFLVTKHTSALTLQVLGNAKGAVAVVVSILIFRNPVSVTGMLGYTLTVFGVILYSEAKKRSK</sequence>
<evidence type="ECO:0000256" key="5">
    <source>
        <dbReference type="SAM" id="Phobius"/>
    </source>
</evidence>
<feature type="transmembrane region" description="Helical" evidence="5">
    <location>
        <begin position="207"/>
        <end position="230"/>
    </location>
</feature>
<feature type="transmembrane region" description="Helical" evidence="5">
    <location>
        <begin position="263"/>
        <end position="280"/>
    </location>
</feature>
<keyword evidence="8" id="KW-1185">Reference proteome</keyword>
<dbReference type="InterPro" id="IPR004853">
    <property type="entry name" value="Sugar_P_trans_dom"/>
</dbReference>
<dbReference type="GO" id="GO:0016020">
    <property type="term" value="C:membrane"/>
    <property type="evidence" value="ECO:0007669"/>
    <property type="project" value="UniProtKB-SubCell"/>
</dbReference>
<feature type="transmembrane region" description="Helical" evidence="5">
    <location>
        <begin position="389"/>
        <end position="410"/>
    </location>
</feature>
<dbReference type="Proteomes" id="UP001163823">
    <property type="component" value="Chromosome 6"/>
</dbReference>
<feature type="transmembrane region" description="Helical" evidence="5">
    <location>
        <begin position="236"/>
        <end position="256"/>
    </location>
</feature>
<dbReference type="AlphaFoldDB" id="A0AAD7PQQ8"/>
<evidence type="ECO:0000313" key="7">
    <source>
        <dbReference type="EMBL" id="KAJ7964047.1"/>
    </source>
</evidence>
<proteinExistence type="predicted"/>
<dbReference type="InterPro" id="IPR050186">
    <property type="entry name" value="TPT_transporter"/>
</dbReference>
<evidence type="ECO:0000256" key="1">
    <source>
        <dbReference type="ARBA" id="ARBA00004141"/>
    </source>
</evidence>
<comment type="caution">
    <text evidence="7">The sequence shown here is derived from an EMBL/GenBank/DDBJ whole genome shotgun (WGS) entry which is preliminary data.</text>
</comment>
<feature type="transmembrane region" description="Helical" evidence="5">
    <location>
        <begin position="172"/>
        <end position="195"/>
    </location>
</feature>
<evidence type="ECO:0000313" key="8">
    <source>
        <dbReference type="Proteomes" id="UP001163823"/>
    </source>
</evidence>
<evidence type="ECO:0000259" key="6">
    <source>
        <dbReference type="Pfam" id="PF03151"/>
    </source>
</evidence>
<feature type="transmembrane region" description="Helical" evidence="5">
    <location>
        <begin position="361"/>
        <end position="382"/>
    </location>
</feature>
<feature type="transmembrane region" description="Helical" evidence="5">
    <location>
        <begin position="416"/>
        <end position="433"/>
    </location>
</feature>
<gene>
    <name evidence="7" type="ORF">O6P43_013916</name>
</gene>
<dbReference type="Pfam" id="PF03151">
    <property type="entry name" value="TPT"/>
    <property type="match status" value="1"/>
</dbReference>
<dbReference type="PANTHER" id="PTHR11132">
    <property type="entry name" value="SOLUTE CARRIER FAMILY 35"/>
    <property type="match status" value="1"/>
</dbReference>
<dbReference type="SUPFAM" id="SSF103481">
    <property type="entry name" value="Multidrug resistance efflux transporter EmrE"/>
    <property type="match status" value="1"/>
</dbReference>
<keyword evidence="3 5" id="KW-1133">Transmembrane helix</keyword>
<evidence type="ECO:0000256" key="3">
    <source>
        <dbReference type="ARBA" id="ARBA00022989"/>
    </source>
</evidence>
<keyword evidence="4 5" id="KW-0472">Membrane</keyword>
<keyword evidence="2 5" id="KW-0812">Transmembrane</keyword>
<evidence type="ECO:0000256" key="2">
    <source>
        <dbReference type="ARBA" id="ARBA00022692"/>
    </source>
</evidence>
<evidence type="ECO:0000256" key="4">
    <source>
        <dbReference type="ARBA" id="ARBA00023136"/>
    </source>
</evidence>
<feature type="transmembrane region" description="Helical" evidence="5">
    <location>
        <begin position="286"/>
        <end position="303"/>
    </location>
</feature>
<dbReference type="InterPro" id="IPR037185">
    <property type="entry name" value="EmrE-like"/>
</dbReference>
<feature type="transmembrane region" description="Helical" evidence="5">
    <location>
        <begin position="324"/>
        <end position="341"/>
    </location>
</feature>
<accession>A0AAD7PQQ8</accession>
<comment type="subcellular location">
    <subcellularLocation>
        <location evidence="1">Membrane</location>
        <topology evidence="1">Multi-pass membrane protein</topology>
    </subcellularLocation>
</comment>
<dbReference type="EMBL" id="JARAOO010000006">
    <property type="protein sequence ID" value="KAJ7964047.1"/>
    <property type="molecule type" value="Genomic_DNA"/>
</dbReference>
<organism evidence="7 8">
    <name type="scientific">Quillaja saponaria</name>
    <name type="common">Soap bark tree</name>
    <dbReference type="NCBI Taxonomy" id="32244"/>
    <lineage>
        <taxon>Eukaryota</taxon>
        <taxon>Viridiplantae</taxon>
        <taxon>Streptophyta</taxon>
        <taxon>Embryophyta</taxon>
        <taxon>Tracheophyta</taxon>
        <taxon>Spermatophyta</taxon>
        <taxon>Magnoliopsida</taxon>
        <taxon>eudicotyledons</taxon>
        <taxon>Gunneridae</taxon>
        <taxon>Pentapetalae</taxon>
        <taxon>rosids</taxon>
        <taxon>fabids</taxon>
        <taxon>Fabales</taxon>
        <taxon>Quillajaceae</taxon>
        <taxon>Quillaja</taxon>
    </lineage>
</organism>
<protein>
    <submittedName>
        <fullName evidence="7">Nucleotide-sugar transporter family protein</fullName>
    </submittedName>
</protein>
<feature type="domain" description="Sugar phosphate transporter" evidence="6">
    <location>
        <begin position="146"/>
        <end position="433"/>
    </location>
</feature>
<reference evidence="7" key="1">
    <citation type="journal article" date="2023" name="Science">
        <title>Elucidation of the pathway for biosynthesis of saponin adjuvants from the soapbark tree.</title>
        <authorList>
            <person name="Reed J."/>
            <person name="Orme A."/>
            <person name="El-Demerdash A."/>
            <person name="Owen C."/>
            <person name="Martin L.B.B."/>
            <person name="Misra R.C."/>
            <person name="Kikuchi S."/>
            <person name="Rejzek M."/>
            <person name="Martin A.C."/>
            <person name="Harkess A."/>
            <person name="Leebens-Mack J."/>
            <person name="Louveau T."/>
            <person name="Stephenson M.J."/>
            <person name="Osbourn A."/>
        </authorList>
    </citation>
    <scope>NUCLEOTIDE SEQUENCE</scope>
    <source>
        <strain evidence="7">S10</strain>
    </source>
</reference>